<dbReference type="GO" id="GO:0005886">
    <property type="term" value="C:plasma membrane"/>
    <property type="evidence" value="ECO:0007669"/>
    <property type="project" value="UniProtKB-SubCell"/>
</dbReference>
<evidence type="ECO:0000313" key="14">
    <source>
        <dbReference type="Proteomes" id="UP000430272"/>
    </source>
</evidence>
<evidence type="ECO:0000256" key="7">
    <source>
        <dbReference type="ARBA" id="ARBA00022989"/>
    </source>
</evidence>
<sequence length="433" mass="48007">MKSARTASQDPIGWCALFATAFLALCCVRLTIPSIAYFDEVHYVPALREWIALDHFTNREHPPLAKQLLALSVLVFGDNPLGWRALPVLAGALALFAAMRALWFATLSRFATLGYGVLLVTGFHLFVNARIAMLDIFYLAFLALAFWQGAAAMREPETGRRRLAITGVALGLAMAAKWNALVLAPVPGLVFLGLRWAAGRRRLFLSRRGLPVPGITLVEAALWLGIVPLVVYAATYLPAYLFADGAIGSAGAPRDIIDLHRTMLTMQENVVKPHPYQSVWWQWVLNLRAIWYLYEPVDGAYRGILLIGNPLTMLLGLPALGWCLWRGVVGRRAGRRDPVALSVALLYLLTLGFWIVAAKPIQFYYHYMLPSMFLLAALALALDALWTSGKRWLALAPLAISAALFAWFYPILSAAPLEGKMAFLDYVWLKGWQ</sequence>
<evidence type="ECO:0000259" key="11">
    <source>
        <dbReference type="Pfam" id="PF02366"/>
    </source>
</evidence>
<reference evidence="13 14" key="1">
    <citation type="submission" date="2019-12" db="EMBL/GenBank/DDBJ databases">
        <title>Genomic-based taxomic classification of the family Erythrobacteraceae.</title>
        <authorList>
            <person name="Xu L."/>
        </authorList>
    </citation>
    <scope>NUCLEOTIDE SEQUENCE [LARGE SCALE GENOMIC DNA]</scope>
    <source>
        <strain evidence="13 14">JCM 17468</strain>
    </source>
</reference>
<evidence type="ECO:0000256" key="3">
    <source>
        <dbReference type="ARBA" id="ARBA00007222"/>
    </source>
</evidence>
<feature type="transmembrane region" description="Helical" evidence="10">
    <location>
        <begin position="81"/>
        <end position="103"/>
    </location>
</feature>
<proteinExistence type="inferred from homology"/>
<evidence type="ECO:0000256" key="4">
    <source>
        <dbReference type="ARBA" id="ARBA00022676"/>
    </source>
</evidence>
<comment type="caution">
    <text evidence="13">The sequence shown here is derived from an EMBL/GenBank/DDBJ whole genome shotgun (WGS) entry which is preliminary data.</text>
</comment>
<dbReference type="GO" id="GO:0004169">
    <property type="term" value="F:dolichyl-phosphate-mannose-protein mannosyltransferase activity"/>
    <property type="evidence" value="ECO:0007669"/>
    <property type="project" value="UniProtKB-UniRule"/>
</dbReference>
<feature type="transmembrane region" description="Helical" evidence="10">
    <location>
        <begin position="303"/>
        <end position="325"/>
    </location>
</feature>
<feature type="transmembrane region" description="Helical" evidence="10">
    <location>
        <begin position="337"/>
        <end position="357"/>
    </location>
</feature>
<feature type="transmembrane region" description="Helical" evidence="10">
    <location>
        <begin position="182"/>
        <end position="198"/>
    </location>
</feature>
<dbReference type="RefSeq" id="WP_160659866.1">
    <property type="nucleotide sequence ID" value="NZ_BAABDV010000001.1"/>
</dbReference>
<comment type="pathway">
    <text evidence="2 10">Protein modification; protein glycosylation.</text>
</comment>
<comment type="function">
    <text evidence="10">Protein O-mannosyltransferase that catalyzes the transfer of a single mannose residue from a polyprenol phospho-mannosyl lipidic donor to the hydroxyl group of selected serine and threonine residues in acceptor proteins.</text>
</comment>
<evidence type="ECO:0000256" key="8">
    <source>
        <dbReference type="ARBA" id="ARBA00023136"/>
    </source>
</evidence>
<dbReference type="OrthoDB" id="9776737at2"/>
<feature type="transmembrane region" description="Helical" evidence="10">
    <location>
        <begin position="363"/>
        <end position="385"/>
    </location>
</feature>
<dbReference type="AlphaFoldDB" id="A0A844Y4N7"/>
<dbReference type="InterPro" id="IPR032421">
    <property type="entry name" value="PMT_4TMC"/>
</dbReference>
<keyword evidence="8 10" id="KW-0472">Membrane</keyword>
<evidence type="ECO:0000256" key="5">
    <source>
        <dbReference type="ARBA" id="ARBA00022679"/>
    </source>
</evidence>
<keyword evidence="6 10" id="KW-0812">Transmembrane</keyword>
<gene>
    <name evidence="13" type="ORF">GRI47_02870</name>
</gene>
<keyword evidence="5 10" id="KW-0808">Transferase</keyword>
<accession>A0A844Y4N7</accession>
<keyword evidence="4 10" id="KW-0328">Glycosyltransferase</keyword>
<feature type="domain" description="ArnT-like N-terminal" evidence="11">
    <location>
        <begin position="78"/>
        <end position="238"/>
    </location>
</feature>
<dbReference type="EMBL" id="WTYD01000001">
    <property type="protein sequence ID" value="MXO52951.1"/>
    <property type="molecule type" value="Genomic_DNA"/>
</dbReference>
<dbReference type="InterPro" id="IPR027005">
    <property type="entry name" value="PMT-like"/>
</dbReference>
<dbReference type="PANTHER" id="PTHR10050">
    <property type="entry name" value="DOLICHYL-PHOSPHATE-MANNOSE--PROTEIN MANNOSYLTRANSFERASE"/>
    <property type="match status" value="1"/>
</dbReference>
<dbReference type="Pfam" id="PF16192">
    <property type="entry name" value="PMT_4TMC"/>
    <property type="match status" value="1"/>
</dbReference>
<comment type="subcellular location">
    <subcellularLocation>
        <location evidence="10">Cell membrane</location>
    </subcellularLocation>
    <subcellularLocation>
        <location evidence="1">Endomembrane system</location>
        <topology evidence="1">Multi-pass membrane protein</topology>
    </subcellularLocation>
</comment>
<keyword evidence="14" id="KW-1185">Reference proteome</keyword>
<name>A0A844Y4N7_9SPHN</name>
<dbReference type="InterPro" id="IPR003342">
    <property type="entry name" value="ArnT-like_N"/>
</dbReference>
<evidence type="ECO:0000313" key="13">
    <source>
        <dbReference type="EMBL" id="MXO52951.1"/>
    </source>
</evidence>
<feature type="transmembrane region" description="Helical" evidence="10">
    <location>
        <begin position="392"/>
        <end position="412"/>
    </location>
</feature>
<keyword evidence="7 10" id="KW-1133">Transmembrane helix</keyword>
<comment type="similarity">
    <text evidence="3 10">Belongs to the glycosyltransferase 39 family.</text>
</comment>
<dbReference type="GO" id="GO:0012505">
    <property type="term" value="C:endomembrane system"/>
    <property type="evidence" value="ECO:0007669"/>
    <property type="project" value="UniProtKB-SubCell"/>
</dbReference>
<evidence type="ECO:0000256" key="1">
    <source>
        <dbReference type="ARBA" id="ARBA00004127"/>
    </source>
</evidence>
<dbReference type="UniPathway" id="UPA00378"/>
<evidence type="ECO:0000256" key="6">
    <source>
        <dbReference type="ARBA" id="ARBA00022692"/>
    </source>
</evidence>
<organism evidence="13 14">
    <name type="scientific">Qipengyuania pelagi</name>
    <dbReference type="NCBI Taxonomy" id="994320"/>
    <lineage>
        <taxon>Bacteria</taxon>
        <taxon>Pseudomonadati</taxon>
        <taxon>Pseudomonadota</taxon>
        <taxon>Alphaproteobacteria</taxon>
        <taxon>Sphingomonadales</taxon>
        <taxon>Erythrobacteraceae</taxon>
        <taxon>Qipengyuania</taxon>
    </lineage>
</organism>
<dbReference type="Pfam" id="PF02366">
    <property type="entry name" value="PMT"/>
    <property type="match status" value="1"/>
</dbReference>
<protein>
    <recommendedName>
        <fullName evidence="9 10">Polyprenol-phosphate-mannose--protein mannosyltransferase</fullName>
        <ecNumber evidence="10">2.4.1.-</ecNumber>
    </recommendedName>
</protein>
<feature type="transmembrane region" description="Helical" evidence="10">
    <location>
        <begin position="210"/>
        <end position="234"/>
    </location>
</feature>
<feature type="domain" description="Protein O-mannosyl-transferase C-terminal four TM" evidence="12">
    <location>
        <begin position="255"/>
        <end position="432"/>
    </location>
</feature>
<evidence type="ECO:0000259" key="12">
    <source>
        <dbReference type="Pfam" id="PF16192"/>
    </source>
</evidence>
<dbReference type="EC" id="2.4.1.-" evidence="10"/>
<keyword evidence="10" id="KW-1003">Cell membrane</keyword>
<evidence type="ECO:0000256" key="10">
    <source>
        <dbReference type="RuleBase" id="RU367007"/>
    </source>
</evidence>
<feature type="transmembrane region" description="Helical" evidence="10">
    <location>
        <begin position="12"/>
        <end position="32"/>
    </location>
</feature>
<evidence type="ECO:0000256" key="2">
    <source>
        <dbReference type="ARBA" id="ARBA00004922"/>
    </source>
</evidence>
<evidence type="ECO:0000256" key="9">
    <source>
        <dbReference type="ARBA" id="ARBA00093617"/>
    </source>
</evidence>
<feature type="transmembrane region" description="Helical" evidence="10">
    <location>
        <begin position="110"/>
        <end position="127"/>
    </location>
</feature>
<dbReference type="Proteomes" id="UP000430272">
    <property type="component" value="Unassembled WGS sequence"/>
</dbReference>